<keyword evidence="3" id="KW-1185">Reference proteome</keyword>
<name>I3YGT1_THIV6</name>
<dbReference type="AlphaFoldDB" id="I3YGT1"/>
<accession>I3YGT1</accession>
<protein>
    <submittedName>
        <fullName evidence="2">Uncharacterized protein</fullName>
    </submittedName>
</protein>
<dbReference type="EMBL" id="CP003154">
    <property type="protein sequence ID" value="AFL76199.1"/>
    <property type="molecule type" value="Genomic_DNA"/>
</dbReference>
<gene>
    <name evidence="2" type="ordered locus">Thivi_4396</name>
</gene>
<evidence type="ECO:0000313" key="2">
    <source>
        <dbReference type="EMBL" id="AFL76199.1"/>
    </source>
</evidence>
<dbReference type="HOGENOM" id="CLU_1481342_0_0_6"/>
<feature type="region of interest" description="Disordered" evidence="1">
    <location>
        <begin position="160"/>
        <end position="182"/>
    </location>
</feature>
<proteinExistence type="predicted"/>
<feature type="region of interest" description="Disordered" evidence="1">
    <location>
        <begin position="1"/>
        <end position="108"/>
    </location>
</feature>
<evidence type="ECO:0000256" key="1">
    <source>
        <dbReference type="SAM" id="MobiDB-lite"/>
    </source>
</evidence>
<dbReference type="KEGG" id="tvi:Thivi_4396"/>
<sequence>MSKRGFERKTRAAPGERRPVAGQPYRQTPEQQARDWEPRDPVGYTPRALDLKVLAASPTDRHPTRPAVNLDPLDARRARVRGQRQGRATQAATAAVAPRPRQPARAPRTPNVTKRLLAVLQSDPARAWSVFELRAQVAFSPSSTVSSLLRRYVRDGRVASIPSERGPHGFGGKRYRWTGEGA</sequence>
<evidence type="ECO:0000313" key="3">
    <source>
        <dbReference type="Proteomes" id="UP000006062"/>
    </source>
</evidence>
<dbReference type="Proteomes" id="UP000006062">
    <property type="component" value="Chromosome"/>
</dbReference>
<reference evidence="2 3" key="1">
    <citation type="submission" date="2012-06" db="EMBL/GenBank/DDBJ databases">
        <title>Complete sequence of Thiocystis violascens DSM 198.</title>
        <authorList>
            <consortium name="US DOE Joint Genome Institute"/>
            <person name="Lucas S."/>
            <person name="Han J."/>
            <person name="Lapidus A."/>
            <person name="Cheng J.-F."/>
            <person name="Goodwin L."/>
            <person name="Pitluck S."/>
            <person name="Peters L."/>
            <person name="Ovchinnikova G."/>
            <person name="Teshima H."/>
            <person name="Detter J.C."/>
            <person name="Han C."/>
            <person name="Tapia R."/>
            <person name="Land M."/>
            <person name="Hauser L."/>
            <person name="Kyrpides N."/>
            <person name="Ivanova N."/>
            <person name="Pagani I."/>
            <person name="Vogl K."/>
            <person name="Liu Z."/>
            <person name="Frigaard N.-U."/>
            <person name="Bryant D."/>
            <person name="Woyke T."/>
        </authorList>
    </citation>
    <scope>NUCLEOTIDE SEQUENCE [LARGE SCALE GENOMIC DNA]</scope>
    <source>
        <strain evidence="3">ATCC 17096 / DSM 198 / 6111</strain>
    </source>
</reference>
<feature type="compositionally biased region" description="Low complexity" evidence="1">
    <location>
        <begin position="85"/>
        <end position="108"/>
    </location>
</feature>
<organism evidence="2 3">
    <name type="scientific">Thiocystis violascens (strain ATCC 17096 / DSM 198 / 6111)</name>
    <name type="common">Chromatium violascens</name>
    <dbReference type="NCBI Taxonomy" id="765911"/>
    <lineage>
        <taxon>Bacteria</taxon>
        <taxon>Pseudomonadati</taxon>
        <taxon>Pseudomonadota</taxon>
        <taxon>Gammaproteobacteria</taxon>
        <taxon>Chromatiales</taxon>
        <taxon>Chromatiaceae</taxon>
        <taxon>Thiocystis</taxon>
    </lineage>
</organism>
<dbReference type="STRING" id="765911.Thivi_4396"/>
<feature type="compositionally biased region" description="Basic and acidic residues" evidence="1">
    <location>
        <begin position="1"/>
        <end position="19"/>
    </location>
</feature>